<protein>
    <submittedName>
        <fullName evidence="1">Uncharacterized protein</fullName>
    </submittedName>
</protein>
<dbReference type="EMBL" id="FUWX01000007">
    <property type="protein sequence ID" value="SJZ58356.1"/>
    <property type="molecule type" value="Genomic_DNA"/>
</dbReference>
<dbReference type="Proteomes" id="UP000191153">
    <property type="component" value="Unassembled WGS sequence"/>
</dbReference>
<dbReference type="AlphaFoldDB" id="A0A1T4LUQ0"/>
<name>A0A1T4LUQ0_9FUSO</name>
<dbReference type="RefSeq" id="WP_078693490.1">
    <property type="nucleotide sequence ID" value="NZ_FUWX01000007.1"/>
</dbReference>
<gene>
    <name evidence="1" type="ORF">SAMN02745174_00974</name>
</gene>
<proteinExistence type="predicted"/>
<organism evidence="1 2">
    <name type="scientific">Cetobacterium ceti</name>
    <dbReference type="NCBI Taxonomy" id="180163"/>
    <lineage>
        <taxon>Bacteria</taxon>
        <taxon>Fusobacteriati</taxon>
        <taxon>Fusobacteriota</taxon>
        <taxon>Fusobacteriia</taxon>
        <taxon>Fusobacteriales</taxon>
        <taxon>Fusobacteriaceae</taxon>
        <taxon>Cetobacterium</taxon>
    </lineage>
</organism>
<dbReference type="STRING" id="180163.SAMN02745174_00974"/>
<evidence type="ECO:0000313" key="1">
    <source>
        <dbReference type="EMBL" id="SJZ58356.1"/>
    </source>
</evidence>
<keyword evidence="2" id="KW-1185">Reference proteome</keyword>
<sequence length="141" mass="16893">MDKINLKILILTSVGMNTKEIGKLLKLSKETINRRKSQLCRKNLWSSKLNDLKRLDLYVEEKNIKLERVFLEEILVLLILSEKMPYSKISEIVNYSERTIKRRAKEIKKRYENKDEPLERVTVGTYKKLLHMIYIECCYRV</sequence>
<accession>A0A1T4LUQ0</accession>
<evidence type="ECO:0000313" key="2">
    <source>
        <dbReference type="Proteomes" id="UP000191153"/>
    </source>
</evidence>
<reference evidence="1 2" key="1">
    <citation type="submission" date="2017-02" db="EMBL/GenBank/DDBJ databases">
        <authorList>
            <person name="Peterson S.W."/>
        </authorList>
    </citation>
    <scope>NUCLEOTIDE SEQUENCE [LARGE SCALE GENOMIC DNA]</scope>
    <source>
        <strain evidence="1 2">ATCC 700028</strain>
    </source>
</reference>